<protein>
    <recommendedName>
        <fullName evidence="2">histidine kinase</fullName>
        <ecNumber evidence="2">2.7.13.3</ecNumber>
    </recommendedName>
</protein>
<dbReference type="InterPro" id="IPR000014">
    <property type="entry name" value="PAS"/>
</dbReference>
<dbReference type="Proteomes" id="UP001180616">
    <property type="component" value="Chromosome"/>
</dbReference>
<dbReference type="PROSITE" id="PS50113">
    <property type="entry name" value="PAC"/>
    <property type="match status" value="2"/>
</dbReference>
<evidence type="ECO:0000256" key="3">
    <source>
        <dbReference type="ARBA" id="ARBA00022553"/>
    </source>
</evidence>
<dbReference type="PROSITE" id="PS50109">
    <property type="entry name" value="HIS_KIN"/>
    <property type="match status" value="1"/>
</dbReference>
<dbReference type="Gene3D" id="3.30.450.20">
    <property type="entry name" value="PAS domain"/>
    <property type="match status" value="2"/>
</dbReference>
<dbReference type="PROSITE" id="PS50110">
    <property type="entry name" value="RESPONSE_REGULATORY"/>
    <property type="match status" value="1"/>
</dbReference>
<feature type="region of interest" description="Disordered" evidence="6">
    <location>
        <begin position="521"/>
        <end position="553"/>
    </location>
</feature>
<dbReference type="InterPro" id="IPR035965">
    <property type="entry name" value="PAS-like_dom_sf"/>
</dbReference>
<dbReference type="InterPro" id="IPR005467">
    <property type="entry name" value="His_kinase_dom"/>
</dbReference>
<dbReference type="Gene3D" id="3.40.50.2300">
    <property type="match status" value="1"/>
</dbReference>
<evidence type="ECO:0000259" key="9">
    <source>
        <dbReference type="PROSITE" id="PS50113"/>
    </source>
</evidence>
<dbReference type="InterPro" id="IPR013656">
    <property type="entry name" value="PAS_4"/>
</dbReference>
<sequence length="689" mass="74924">MGASILLVDDEEGIRTVLGISLADAGYDVATAASGEEALARFAQRKPDIVLTDIKMPGLSGLDLLERLKAADPEVEVIMLTGHGDMDLAIQSLKRDATDFLTKPVNDDMLEVALRRAEERISMRRRLRGYTENLEQMVRDQSARLVEAERQLAALQVMDGIASGIRSLCSALDDGGLFNELPCFVAVHNADLEIVSTNQLYKERLGHRIGSRSWEAYAGRGPGDRLCPVMRVLETGEGFRSNEVLLGRNGQEIPVIVNTAPIYGNDGEVELVLELSVDISEVRRLREDLRLTRERFRQLFDESPCYVAVMDRDFGVVEANRRYREDFGDPTGRRCHDAFAHRLAPCSGCPAGRTFDDGRPHQAETVVTARDGRQVNVLVWTAPLRDAEGAITEVMEMSTDITELRRLQDRLSQLGLLLGSTAHGIKGLLTALDGGVYRLGSGIARGDAARVQDSHQDIRHLVDRLRKMVLDLLYYAKNRELNWEVVVTRAFAEETAMLVEAKATERGVHFVRDFVEAGAEAGSTGNAETGADAGEATGTAQAGSSGSGGTADLGTFEGDTGALSSALVNLLENAVEACAADTRKQNHAVTFRVRGTPDEVTFTIIDNGTGMDRETREKLFTLFFSSKGSAGTGIGLFVASQVVRQHGGHIAVASEPGEGSTFTVSLPRRLPDAVRRGEAVEEERTENGA</sequence>
<dbReference type="InterPro" id="IPR000700">
    <property type="entry name" value="PAS-assoc_C"/>
</dbReference>
<dbReference type="PANTHER" id="PTHR43547">
    <property type="entry name" value="TWO-COMPONENT HISTIDINE KINASE"/>
    <property type="match status" value="1"/>
</dbReference>
<name>A0ABY9R132_9BACT</name>
<dbReference type="Pfam" id="PF00072">
    <property type="entry name" value="Response_reg"/>
    <property type="match status" value="1"/>
</dbReference>
<evidence type="ECO:0000259" key="7">
    <source>
        <dbReference type="PROSITE" id="PS50109"/>
    </source>
</evidence>
<dbReference type="SUPFAM" id="SSF52172">
    <property type="entry name" value="CheY-like"/>
    <property type="match status" value="1"/>
</dbReference>
<feature type="compositionally biased region" description="Low complexity" evidence="6">
    <location>
        <begin position="524"/>
        <end position="544"/>
    </location>
</feature>
<evidence type="ECO:0000313" key="11">
    <source>
        <dbReference type="Proteomes" id="UP001180616"/>
    </source>
</evidence>
<dbReference type="PRINTS" id="PR00344">
    <property type="entry name" value="BCTRLSENSOR"/>
</dbReference>
<dbReference type="InterPro" id="IPR011006">
    <property type="entry name" value="CheY-like_superfamily"/>
</dbReference>
<dbReference type="SMART" id="SM00448">
    <property type="entry name" value="REC"/>
    <property type="match status" value="1"/>
</dbReference>
<keyword evidence="11" id="KW-1185">Reference proteome</keyword>
<dbReference type="InterPro" id="IPR004358">
    <property type="entry name" value="Sig_transdc_His_kin-like_C"/>
</dbReference>
<dbReference type="RefSeq" id="WP_309540953.1">
    <property type="nucleotide sequence ID" value="NZ_CP133659.1"/>
</dbReference>
<dbReference type="NCBIfam" id="TIGR00229">
    <property type="entry name" value="sensory_box"/>
    <property type="match status" value="1"/>
</dbReference>
<dbReference type="InterPro" id="IPR036890">
    <property type="entry name" value="HATPase_C_sf"/>
</dbReference>
<organism evidence="10 11">
    <name type="scientific">Nitratidesulfovibrio liaohensis</name>
    <dbReference type="NCBI Taxonomy" id="2604158"/>
    <lineage>
        <taxon>Bacteria</taxon>
        <taxon>Pseudomonadati</taxon>
        <taxon>Thermodesulfobacteriota</taxon>
        <taxon>Desulfovibrionia</taxon>
        <taxon>Desulfovibrionales</taxon>
        <taxon>Desulfovibrionaceae</taxon>
        <taxon>Nitratidesulfovibrio</taxon>
    </lineage>
</organism>
<evidence type="ECO:0000256" key="5">
    <source>
        <dbReference type="SAM" id="Coils"/>
    </source>
</evidence>
<feature type="domain" description="PAC" evidence="9">
    <location>
        <begin position="361"/>
        <end position="413"/>
    </location>
</feature>
<feature type="coiled-coil region" evidence="5">
    <location>
        <begin position="131"/>
        <end position="158"/>
    </location>
</feature>
<evidence type="ECO:0000256" key="2">
    <source>
        <dbReference type="ARBA" id="ARBA00012438"/>
    </source>
</evidence>
<dbReference type="Pfam" id="PF02518">
    <property type="entry name" value="HATPase_c"/>
    <property type="match status" value="1"/>
</dbReference>
<dbReference type="SUPFAM" id="SSF55785">
    <property type="entry name" value="PYP-like sensor domain (PAS domain)"/>
    <property type="match status" value="2"/>
</dbReference>
<keyword evidence="3 4" id="KW-0597">Phosphoprotein</keyword>
<dbReference type="Gene3D" id="3.30.565.10">
    <property type="entry name" value="Histidine kinase-like ATPase, C-terminal domain"/>
    <property type="match status" value="1"/>
</dbReference>
<accession>A0ABY9R132</accession>
<dbReference type="EC" id="2.7.13.3" evidence="2"/>
<dbReference type="InterPro" id="IPR001789">
    <property type="entry name" value="Sig_transdc_resp-reg_receiver"/>
</dbReference>
<dbReference type="SUPFAM" id="SSF55874">
    <property type="entry name" value="ATPase domain of HSP90 chaperone/DNA topoisomerase II/histidine kinase"/>
    <property type="match status" value="1"/>
</dbReference>
<evidence type="ECO:0000259" key="8">
    <source>
        <dbReference type="PROSITE" id="PS50110"/>
    </source>
</evidence>
<keyword evidence="5" id="KW-0175">Coiled coil</keyword>
<reference evidence="10" key="1">
    <citation type="submission" date="2023-09" db="EMBL/GenBank/DDBJ databases">
        <authorList>
            <consortium name="CW5 consortium"/>
            <person name="Lu C.-W."/>
        </authorList>
    </citation>
    <scope>NUCLEOTIDE SEQUENCE</scope>
    <source>
        <strain evidence="10">KPS</strain>
    </source>
</reference>
<evidence type="ECO:0000256" key="1">
    <source>
        <dbReference type="ARBA" id="ARBA00000085"/>
    </source>
</evidence>
<dbReference type="EMBL" id="CP133659">
    <property type="protein sequence ID" value="WMW64897.1"/>
    <property type="molecule type" value="Genomic_DNA"/>
</dbReference>
<dbReference type="InterPro" id="IPR003594">
    <property type="entry name" value="HATPase_dom"/>
</dbReference>
<evidence type="ECO:0000256" key="4">
    <source>
        <dbReference type="PROSITE-ProRule" id="PRU00169"/>
    </source>
</evidence>
<comment type="catalytic activity">
    <reaction evidence="1">
        <text>ATP + protein L-histidine = ADP + protein N-phospho-L-histidine.</text>
        <dbReference type="EC" id="2.7.13.3"/>
    </reaction>
</comment>
<evidence type="ECO:0000313" key="10">
    <source>
        <dbReference type="EMBL" id="WMW64897.1"/>
    </source>
</evidence>
<feature type="domain" description="Histidine kinase" evidence="7">
    <location>
        <begin position="420"/>
        <end position="670"/>
    </location>
</feature>
<proteinExistence type="predicted"/>
<evidence type="ECO:0000256" key="6">
    <source>
        <dbReference type="SAM" id="MobiDB-lite"/>
    </source>
</evidence>
<dbReference type="SMART" id="SM00387">
    <property type="entry name" value="HATPase_c"/>
    <property type="match status" value="1"/>
</dbReference>
<feature type="domain" description="PAC" evidence="9">
    <location>
        <begin position="239"/>
        <end position="291"/>
    </location>
</feature>
<feature type="modified residue" description="4-aspartylphosphate" evidence="4">
    <location>
        <position position="53"/>
    </location>
</feature>
<gene>
    <name evidence="10" type="ORF">KPS_002969</name>
</gene>
<feature type="domain" description="Response regulatory" evidence="8">
    <location>
        <begin position="4"/>
        <end position="118"/>
    </location>
</feature>
<dbReference type="CDD" id="cd00130">
    <property type="entry name" value="PAS"/>
    <property type="match status" value="1"/>
</dbReference>
<dbReference type="PANTHER" id="PTHR43547:SF2">
    <property type="entry name" value="HYBRID SIGNAL TRANSDUCTION HISTIDINE KINASE C"/>
    <property type="match status" value="1"/>
</dbReference>
<dbReference type="Pfam" id="PF08448">
    <property type="entry name" value="PAS_4"/>
    <property type="match status" value="2"/>
</dbReference>